<evidence type="ECO:0000256" key="4">
    <source>
        <dbReference type="ARBA" id="ARBA00022692"/>
    </source>
</evidence>
<evidence type="ECO:0000313" key="9">
    <source>
        <dbReference type="Proteomes" id="UP001297581"/>
    </source>
</evidence>
<evidence type="ECO:0000256" key="6">
    <source>
        <dbReference type="ARBA" id="ARBA00023136"/>
    </source>
</evidence>
<evidence type="ECO:0000256" key="5">
    <source>
        <dbReference type="ARBA" id="ARBA00022989"/>
    </source>
</evidence>
<dbReference type="GO" id="GO:0055085">
    <property type="term" value="P:transmembrane transport"/>
    <property type="evidence" value="ECO:0007669"/>
    <property type="project" value="InterPro"/>
</dbReference>
<keyword evidence="6 7" id="KW-0472">Membrane</keyword>
<evidence type="ECO:0000256" key="3">
    <source>
        <dbReference type="ARBA" id="ARBA00022475"/>
    </source>
</evidence>
<feature type="transmembrane region" description="Helical" evidence="7">
    <location>
        <begin position="290"/>
        <end position="312"/>
    </location>
</feature>
<dbReference type="Proteomes" id="UP001297581">
    <property type="component" value="Unassembled WGS sequence"/>
</dbReference>
<dbReference type="PANTHER" id="PTHR36838">
    <property type="entry name" value="AUXIN EFFLUX CARRIER FAMILY PROTEIN"/>
    <property type="match status" value="1"/>
</dbReference>
<sequence length="313" mass="33083">MSQLLLPLLAVIAIMAAGALCNRILPRPVEGVLNQYVYFVAFPAILFISLAATPFDDIVNPGFVLGYLGAMALTYFSVYQIYCRAEGKARPAAIRALAATFGNTAFIGIPVLMALYPGNNTAMMAAAVASLLSVLMFAVTVVQLRLVHESLPPVQRLWLMAKVVGKNPIVLGSALGVLASYLELILPASVETLVRIVGQSSSPCALFAIGIALARSLKEPPLPAKDLPFWPINLAKLAIQPLLALGLLAVLGVSSELLIMGVLLAAMPTAASVYLLAYRDQTLDKQTARGIVTGTVLTLLSLPMLASGLKFIV</sequence>
<protein>
    <submittedName>
        <fullName evidence="8">AEC family transporter</fullName>
    </submittedName>
</protein>
<dbReference type="EMBL" id="JAKUDL010000001">
    <property type="protein sequence ID" value="MCH4293427.1"/>
    <property type="molecule type" value="Genomic_DNA"/>
</dbReference>
<dbReference type="Pfam" id="PF03547">
    <property type="entry name" value="Mem_trans"/>
    <property type="match status" value="1"/>
</dbReference>
<proteinExistence type="predicted"/>
<evidence type="ECO:0000256" key="2">
    <source>
        <dbReference type="ARBA" id="ARBA00022448"/>
    </source>
</evidence>
<organism evidence="8 9">
    <name type="scientific">Shewanella zhuhaiensis</name>
    <dbReference type="NCBI Taxonomy" id="2919576"/>
    <lineage>
        <taxon>Bacteria</taxon>
        <taxon>Pseudomonadati</taxon>
        <taxon>Pseudomonadota</taxon>
        <taxon>Gammaproteobacteria</taxon>
        <taxon>Alteromonadales</taxon>
        <taxon>Shewanellaceae</taxon>
        <taxon>Shewanella</taxon>
    </lineage>
</organism>
<evidence type="ECO:0000256" key="1">
    <source>
        <dbReference type="ARBA" id="ARBA00004141"/>
    </source>
</evidence>
<keyword evidence="5 7" id="KW-1133">Transmembrane helix</keyword>
<feature type="transmembrane region" description="Helical" evidence="7">
    <location>
        <begin position="37"/>
        <end position="55"/>
    </location>
</feature>
<dbReference type="GO" id="GO:0016020">
    <property type="term" value="C:membrane"/>
    <property type="evidence" value="ECO:0007669"/>
    <property type="project" value="UniProtKB-SubCell"/>
</dbReference>
<reference evidence="8 9" key="1">
    <citation type="submission" date="2022-02" db="EMBL/GenBank/DDBJ databases">
        <title>The genome sequence of Shewanella sp. 3B26.</title>
        <authorList>
            <person name="Du J."/>
        </authorList>
    </citation>
    <scope>NUCLEOTIDE SEQUENCE [LARGE SCALE GENOMIC DNA]</scope>
    <source>
        <strain evidence="8 9">3B26</strain>
    </source>
</reference>
<comment type="subcellular location">
    <subcellularLocation>
        <location evidence="1">Membrane</location>
        <topology evidence="1">Multi-pass membrane protein</topology>
    </subcellularLocation>
</comment>
<keyword evidence="2" id="KW-0813">Transport</keyword>
<feature type="transmembrane region" description="Helical" evidence="7">
    <location>
        <begin position="257"/>
        <end position="278"/>
    </location>
</feature>
<feature type="transmembrane region" description="Helical" evidence="7">
    <location>
        <begin position="196"/>
        <end position="217"/>
    </location>
</feature>
<comment type="caution">
    <text evidence="8">The sequence shown here is derived from an EMBL/GenBank/DDBJ whole genome shotgun (WGS) entry which is preliminary data.</text>
</comment>
<keyword evidence="9" id="KW-1185">Reference proteome</keyword>
<feature type="transmembrane region" description="Helical" evidence="7">
    <location>
        <begin position="168"/>
        <end position="190"/>
    </location>
</feature>
<keyword evidence="3" id="KW-1003">Cell membrane</keyword>
<feature type="transmembrane region" description="Helical" evidence="7">
    <location>
        <begin position="94"/>
        <end position="116"/>
    </location>
</feature>
<name>A0AAJ1BES8_9GAMM</name>
<gene>
    <name evidence="8" type="ORF">MJ923_03800</name>
</gene>
<keyword evidence="4 7" id="KW-0812">Transmembrane</keyword>
<feature type="transmembrane region" description="Helical" evidence="7">
    <location>
        <begin position="61"/>
        <end position="82"/>
    </location>
</feature>
<feature type="transmembrane region" description="Helical" evidence="7">
    <location>
        <begin position="122"/>
        <end position="147"/>
    </location>
</feature>
<dbReference type="AlphaFoldDB" id="A0AAJ1BES8"/>
<dbReference type="PANTHER" id="PTHR36838:SF3">
    <property type="entry name" value="TRANSPORTER AUXIN EFFLUX CARRIER EC FAMILY"/>
    <property type="match status" value="1"/>
</dbReference>
<dbReference type="RefSeq" id="WP_240589959.1">
    <property type="nucleotide sequence ID" value="NZ_JAKUDL010000001.1"/>
</dbReference>
<feature type="transmembrane region" description="Helical" evidence="7">
    <location>
        <begin position="6"/>
        <end position="25"/>
    </location>
</feature>
<evidence type="ECO:0000256" key="7">
    <source>
        <dbReference type="SAM" id="Phobius"/>
    </source>
</evidence>
<feature type="transmembrane region" description="Helical" evidence="7">
    <location>
        <begin position="229"/>
        <end position="251"/>
    </location>
</feature>
<dbReference type="InterPro" id="IPR004776">
    <property type="entry name" value="Mem_transp_PIN-like"/>
</dbReference>
<accession>A0AAJ1BES8</accession>
<evidence type="ECO:0000313" key="8">
    <source>
        <dbReference type="EMBL" id="MCH4293427.1"/>
    </source>
</evidence>